<reference evidence="1 2" key="1">
    <citation type="submission" date="2021-06" db="EMBL/GenBank/DDBJ databases">
        <title>Caerostris darwini draft genome.</title>
        <authorList>
            <person name="Kono N."/>
            <person name="Arakawa K."/>
        </authorList>
    </citation>
    <scope>NUCLEOTIDE SEQUENCE [LARGE SCALE GENOMIC DNA]</scope>
</reference>
<dbReference type="AlphaFoldDB" id="A0AAV4SZW7"/>
<dbReference type="Proteomes" id="UP001054837">
    <property type="component" value="Unassembled WGS sequence"/>
</dbReference>
<name>A0AAV4SZW7_9ARAC</name>
<accession>A0AAV4SZW7</accession>
<dbReference type="EMBL" id="BPLQ01008865">
    <property type="protein sequence ID" value="GIY39983.1"/>
    <property type="molecule type" value="Genomic_DNA"/>
</dbReference>
<comment type="caution">
    <text evidence="1">The sequence shown here is derived from an EMBL/GenBank/DDBJ whole genome shotgun (WGS) entry which is preliminary data.</text>
</comment>
<gene>
    <name evidence="1" type="ORF">CDAR_52681</name>
</gene>
<keyword evidence="2" id="KW-1185">Reference proteome</keyword>
<evidence type="ECO:0000313" key="1">
    <source>
        <dbReference type="EMBL" id="GIY39983.1"/>
    </source>
</evidence>
<sequence length="86" mass="9893">MNSDSLNSYLRWTAKWPNCSEHFGPVTVLSLVSLPYYTLTPRRQTPPPHSRNQVDIKKQTFLKKKFSISISWAVGAEFPKAPLLQF</sequence>
<proteinExistence type="predicted"/>
<organism evidence="1 2">
    <name type="scientific">Caerostris darwini</name>
    <dbReference type="NCBI Taxonomy" id="1538125"/>
    <lineage>
        <taxon>Eukaryota</taxon>
        <taxon>Metazoa</taxon>
        <taxon>Ecdysozoa</taxon>
        <taxon>Arthropoda</taxon>
        <taxon>Chelicerata</taxon>
        <taxon>Arachnida</taxon>
        <taxon>Araneae</taxon>
        <taxon>Araneomorphae</taxon>
        <taxon>Entelegynae</taxon>
        <taxon>Araneoidea</taxon>
        <taxon>Araneidae</taxon>
        <taxon>Caerostris</taxon>
    </lineage>
</organism>
<evidence type="ECO:0000313" key="2">
    <source>
        <dbReference type="Proteomes" id="UP001054837"/>
    </source>
</evidence>
<protein>
    <submittedName>
        <fullName evidence="1">Uncharacterized protein</fullName>
    </submittedName>
</protein>